<dbReference type="Proteomes" id="UP000253204">
    <property type="component" value="Unassembled WGS sequence"/>
</dbReference>
<protein>
    <submittedName>
        <fullName evidence="5">Uncharacterized protein</fullName>
    </submittedName>
</protein>
<name>A0A368U575_9GAMM</name>
<dbReference type="GO" id="GO:0006310">
    <property type="term" value="P:DNA recombination"/>
    <property type="evidence" value="ECO:0007669"/>
    <property type="project" value="TreeGrafter"/>
</dbReference>
<evidence type="ECO:0000259" key="4">
    <source>
        <dbReference type="Pfam" id="PF14490"/>
    </source>
</evidence>
<accession>A0A368U575</accession>
<evidence type="ECO:0000313" key="6">
    <source>
        <dbReference type="Proteomes" id="UP000253204"/>
    </source>
</evidence>
<organism evidence="5 6">
    <name type="scientific">Vreelandella rituensis</name>
    <dbReference type="NCBI Taxonomy" id="2282306"/>
    <lineage>
        <taxon>Bacteria</taxon>
        <taxon>Pseudomonadati</taxon>
        <taxon>Pseudomonadota</taxon>
        <taxon>Gammaproteobacteria</taxon>
        <taxon>Oceanospirillales</taxon>
        <taxon>Halomonadaceae</taxon>
        <taxon>Vreelandella</taxon>
    </lineage>
</organism>
<dbReference type="GO" id="GO:0017116">
    <property type="term" value="F:single-stranded DNA helicase activity"/>
    <property type="evidence" value="ECO:0007669"/>
    <property type="project" value="TreeGrafter"/>
</dbReference>
<dbReference type="InterPro" id="IPR050534">
    <property type="entry name" value="Coronavir_polyprotein_1ab"/>
</dbReference>
<comment type="caution">
    <text evidence="5">The sequence shown here is derived from an EMBL/GenBank/DDBJ whole genome shotgun (WGS) entry which is preliminary data.</text>
</comment>
<dbReference type="OrthoDB" id="9763659at2"/>
<proteinExistence type="predicted"/>
<dbReference type="Gene3D" id="2.30.30.940">
    <property type="match status" value="1"/>
</dbReference>
<reference evidence="5 6" key="1">
    <citation type="submission" date="2018-07" db="EMBL/GenBank/DDBJ databases">
        <title>Halomonas rutogse sp. nov., isolated from Lake TangqianCo on Tibetan Plateau.</title>
        <authorList>
            <person name="Lu H."/>
            <person name="Xing P."/>
            <person name="Wu Q."/>
        </authorList>
    </citation>
    <scope>NUCLEOTIDE SEQUENCE [LARGE SCALE GENOMIC DNA]</scope>
    <source>
        <strain evidence="5 6">TQ8S</strain>
    </source>
</reference>
<dbReference type="AlphaFoldDB" id="A0A368U575"/>
<dbReference type="PANTHER" id="PTHR43788:SF6">
    <property type="entry name" value="DNA HELICASE B"/>
    <property type="match status" value="1"/>
</dbReference>
<evidence type="ECO:0000313" key="5">
    <source>
        <dbReference type="EMBL" id="RCV92031.1"/>
    </source>
</evidence>
<dbReference type="Pfam" id="PF14490">
    <property type="entry name" value="HHH_RecD2"/>
    <property type="match status" value="1"/>
</dbReference>
<evidence type="ECO:0000259" key="3">
    <source>
        <dbReference type="Pfam" id="PF13538"/>
    </source>
</evidence>
<feature type="domain" description="ATP-dependent RecD2 DNA helicase-like helix-hairpin-helix" evidence="4">
    <location>
        <begin position="68"/>
        <end position="152"/>
    </location>
</feature>
<sequence length="628" mass="68927">MSDHANLLRLLSSEAFPGIGKATVERLSKHFGEQLHEVLNQGNKRMLAGVLTRTKVDALLKSWSFTASERAVAQWLDHHGIDPGLGARVQKAWGRGVVEKLSENPYRLLLFMDWQTVDDLAEKLGISADHLVRLVGAAEAAAYASLDNHGSTWTSHEALAQAIADLLGSRTEQDQATLLACDAIGKALETNALIPAGGGYQVPGAWFGEREIEAWVQSRLIKPVACNDGRDMLNTAQAGQKIKLTTEQRIAALNALQKRVSVFYGGAGVGKTFVVSAICDLAERQEMRPILLALAAKAVRKLATDTGRKAMTLASALYKMNAADFEDAVVVVDEFSMVDLLSFLSLIRKLPESSHLVLCGDAAQLPSIGPGRLLFKFIDSGVIPTQELTVTHRQAARTGIPEKLREIREGRAPKLPKFDWRNPYAEGVFMLGCEDNSVRAVKRLVIRLLDAFKGDAQVISPLARYSLGCQALNDYIHRYITRGEDYVTGTPVVFTANKKLASGGEVVNGLKGVVRSVLQPKGRFRGDPYLEVETDDGVFIVLLSESESWLEKAYALTVHRAQGSDWDTVIVILPPSKLLERSMIYTALSRCKRRCIVLAPDPVAVEDAVARPPIYLERKDWLFEQPKA</sequence>
<feature type="domain" description="UvrD-like helicase C-terminal" evidence="3">
    <location>
        <begin position="553"/>
        <end position="597"/>
    </location>
</feature>
<dbReference type="GO" id="GO:0005524">
    <property type="term" value="F:ATP binding"/>
    <property type="evidence" value="ECO:0007669"/>
    <property type="project" value="UniProtKB-KW"/>
</dbReference>
<dbReference type="Gene3D" id="1.10.10.2220">
    <property type="match status" value="1"/>
</dbReference>
<dbReference type="CDD" id="cd17933">
    <property type="entry name" value="DEXSc_RecD-like"/>
    <property type="match status" value="1"/>
</dbReference>
<keyword evidence="1" id="KW-0547">Nucleotide-binding</keyword>
<evidence type="ECO:0000256" key="2">
    <source>
        <dbReference type="ARBA" id="ARBA00022840"/>
    </source>
</evidence>
<dbReference type="InterPro" id="IPR027785">
    <property type="entry name" value="UvrD-like_helicase_C"/>
</dbReference>
<dbReference type="Pfam" id="PF13604">
    <property type="entry name" value="AAA_30"/>
    <property type="match status" value="1"/>
</dbReference>
<dbReference type="PANTHER" id="PTHR43788">
    <property type="entry name" value="DNA2/NAM7 HELICASE FAMILY MEMBER"/>
    <property type="match status" value="1"/>
</dbReference>
<dbReference type="GO" id="GO:0009338">
    <property type="term" value="C:exodeoxyribonuclease V complex"/>
    <property type="evidence" value="ECO:0007669"/>
    <property type="project" value="TreeGrafter"/>
</dbReference>
<dbReference type="Pfam" id="PF13538">
    <property type="entry name" value="UvrD_C_2"/>
    <property type="match status" value="1"/>
</dbReference>
<dbReference type="RefSeq" id="WP_114486742.1">
    <property type="nucleotide sequence ID" value="NZ_CBCSHM010000023.1"/>
</dbReference>
<dbReference type="InterPro" id="IPR029493">
    <property type="entry name" value="RecD2-like_HHH"/>
</dbReference>
<evidence type="ECO:0000256" key="1">
    <source>
        <dbReference type="ARBA" id="ARBA00022741"/>
    </source>
</evidence>
<gene>
    <name evidence="5" type="ORF">DU506_09700</name>
</gene>
<keyword evidence="6" id="KW-1185">Reference proteome</keyword>
<dbReference type="EMBL" id="QPIJ01000019">
    <property type="protein sequence ID" value="RCV92031.1"/>
    <property type="molecule type" value="Genomic_DNA"/>
</dbReference>
<dbReference type="InterPro" id="IPR027417">
    <property type="entry name" value="P-loop_NTPase"/>
</dbReference>
<keyword evidence="2" id="KW-0067">ATP-binding</keyword>
<dbReference type="CDD" id="cd18809">
    <property type="entry name" value="SF1_C_RecD"/>
    <property type="match status" value="1"/>
</dbReference>
<dbReference type="SUPFAM" id="SSF52540">
    <property type="entry name" value="P-loop containing nucleoside triphosphate hydrolases"/>
    <property type="match status" value="2"/>
</dbReference>
<dbReference type="Gene3D" id="3.40.50.300">
    <property type="entry name" value="P-loop containing nucleotide triphosphate hydrolases"/>
    <property type="match status" value="2"/>
</dbReference>